<dbReference type="AlphaFoldDB" id="A0A0B0MG15"/>
<evidence type="ECO:0000313" key="1">
    <source>
        <dbReference type="EMBL" id="KHF97835.1"/>
    </source>
</evidence>
<proteinExistence type="predicted"/>
<gene>
    <name evidence="1" type="ORF">F383_37093</name>
</gene>
<accession>A0A0B0MG15</accession>
<dbReference type="EMBL" id="JRRC01019138">
    <property type="protein sequence ID" value="KHF97835.1"/>
    <property type="molecule type" value="Genomic_DNA"/>
</dbReference>
<dbReference type="Proteomes" id="UP000032142">
    <property type="component" value="Unassembled WGS sequence"/>
</dbReference>
<name>A0A0B0MG15_GOSAR</name>
<organism evidence="1 2">
    <name type="scientific">Gossypium arboreum</name>
    <name type="common">Tree cotton</name>
    <name type="synonym">Gossypium nanking</name>
    <dbReference type="NCBI Taxonomy" id="29729"/>
    <lineage>
        <taxon>Eukaryota</taxon>
        <taxon>Viridiplantae</taxon>
        <taxon>Streptophyta</taxon>
        <taxon>Embryophyta</taxon>
        <taxon>Tracheophyta</taxon>
        <taxon>Spermatophyta</taxon>
        <taxon>Magnoliopsida</taxon>
        <taxon>eudicotyledons</taxon>
        <taxon>Gunneridae</taxon>
        <taxon>Pentapetalae</taxon>
        <taxon>rosids</taxon>
        <taxon>malvids</taxon>
        <taxon>Malvales</taxon>
        <taxon>Malvaceae</taxon>
        <taxon>Malvoideae</taxon>
        <taxon>Gossypium</taxon>
    </lineage>
</organism>
<keyword evidence="2" id="KW-1185">Reference proteome</keyword>
<protein>
    <submittedName>
        <fullName evidence="1">Uncharacterized protein</fullName>
    </submittedName>
</protein>
<reference evidence="2" key="1">
    <citation type="submission" date="2014-09" db="EMBL/GenBank/DDBJ databases">
        <authorList>
            <person name="Mudge J."/>
            <person name="Ramaraj T."/>
            <person name="Lindquist I.E."/>
            <person name="Bharti A.K."/>
            <person name="Sundararajan A."/>
            <person name="Cameron C.T."/>
            <person name="Woodward J.E."/>
            <person name="May G.D."/>
            <person name="Brubaker C."/>
            <person name="Broadhvest J."/>
            <person name="Wilkins T.A."/>
        </authorList>
    </citation>
    <scope>NUCLEOTIDE SEQUENCE</scope>
    <source>
        <strain evidence="2">cv. AKA8401</strain>
    </source>
</reference>
<comment type="caution">
    <text evidence="1">The sequence shown here is derived from an EMBL/GenBank/DDBJ whole genome shotgun (WGS) entry which is preliminary data.</text>
</comment>
<evidence type="ECO:0000313" key="2">
    <source>
        <dbReference type="Proteomes" id="UP000032142"/>
    </source>
</evidence>
<sequence>MACERKTTVGPWQCMCKTIVGLWHRKIDEFVS</sequence>